<dbReference type="InterPro" id="IPR012674">
    <property type="entry name" value="Calycin"/>
</dbReference>
<protein>
    <submittedName>
        <fullName evidence="1">Putative salivary lipocalin group ii</fullName>
    </submittedName>
</protein>
<evidence type="ECO:0000313" key="1">
    <source>
        <dbReference type="EMBL" id="JAP67647.1"/>
    </source>
</evidence>
<dbReference type="EMBL" id="GEFH01000934">
    <property type="protein sequence ID" value="JAP67647.1"/>
    <property type="molecule type" value="mRNA"/>
</dbReference>
<dbReference type="SUPFAM" id="SSF50814">
    <property type="entry name" value="Lipocalins"/>
    <property type="match status" value="1"/>
</dbReference>
<reference evidence="1" key="1">
    <citation type="journal article" date="2017" name="Ticks Tick Borne Dis.">
        <title>An insight into the sialome of Hyalomma excavatum.</title>
        <authorList>
            <person name="Ribeiro J.M."/>
            <person name="Slovak M."/>
            <person name="Francischetti I.M."/>
        </authorList>
    </citation>
    <scope>NUCLEOTIDE SEQUENCE</scope>
    <source>
        <strain evidence="1">Samish</strain>
        <tissue evidence="1">Salivary glands</tissue>
    </source>
</reference>
<organism evidence="1">
    <name type="scientific">Hyalomma excavatum</name>
    <dbReference type="NCBI Taxonomy" id="257692"/>
    <lineage>
        <taxon>Eukaryota</taxon>
        <taxon>Metazoa</taxon>
        <taxon>Ecdysozoa</taxon>
        <taxon>Arthropoda</taxon>
        <taxon>Chelicerata</taxon>
        <taxon>Arachnida</taxon>
        <taxon>Acari</taxon>
        <taxon>Parasitiformes</taxon>
        <taxon>Ixodida</taxon>
        <taxon>Ixodoidea</taxon>
        <taxon>Ixodidae</taxon>
        <taxon>Hyalomminae</taxon>
        <taxon>Hyalomma</taxon>
    </lineage>
</organism>
<accession>A0A131XM63</accession>
<proteinExistence type="evidence at transcript level"/>
<sequence length="191" mass="22050">MYVLIFIFIASASASRRPPLNVLGSATLRDLQDLLNTTGKIYVYSLTHAPNYYVGGEACLYYVPEKVNETFFLLHMNYSEPSRSTPYTVYAELFPGGERHNPFMRERLGLGNTSYHDLLLVTYKPSVGCALFVLYIDDTRYCEVHVREDNLYSYYETPGSICTDYQEEICGTNVYNLYKPRCQPNSHWRIL</sequence>
<name>A0A131XM63_9ACAR</name>
<dbReference type="AlphaFoldDB" id="A0A131XM63"/>